<dbReference type="SUPFAM" id="SSF52980">
    <property type="entry name" value="Restriction endonuclease-like"/>
    <property type="match status" value="1"/>
</dbReference>
<gene>
    <name evidence="5" type="ORF">ACFPJ6_02570</name>
</gene>
<comment type="caution">
    <text evidence="5">The sequence shown here is derived from an EMBL/GenBank/DDBJ whole genome shotgun (WGS) entry which is preliminary data.</text>
</comment>
<keyword evidence="2" id="KW-0067">ATP-binding</keyword>
<dbReference type="InterPro" id="IPR011335">
    <property type="entry name" value="Restrct_endonuc-II-like"/>
</dbReference>
<dbReference type="InterPro" id="IPR011604">
    <property type="entry name" value="PDDEXK-like_dom_sf"/>
</dbReference>
<reference evidence="6" key="1">
    <citation type="journal article" date="2019" name="Int. J. Syst. Evol. Microbiol.">
        <title>The Global Catalogue of Microorganisms (GCM) 10K type strain sequencing project: providing services to taxonomists for standard genome sequencing and annotation.</title>
        <authorList>
            <consortium name="The Broad Institute Genomics Platform"/>
            <consortium name="The Broad Institute Genome Sequencing Center for Infectious Disease"/>
            <person name="Wu L."/>
            <person name="Ma J."/>
        </authorList>
    </citation>
    <scope>NUCLEOTIDE SEQUENCE [LARGE SCALE GENOMIC DNA]</scope>
    <source>
        <strain evidence="6">CCUG 43114</strain>
    </source>
</reference>
<evidence type="ECO:0000313" key="5">
    <source>
        <dbReference type="EMBL" id="MFC5379665.1"/>
    </source>
</evidence>
<evidence type="ECO:0000259" key="4">
    <source>
        <dbReference type="Pfam" id="PF12705"/>
    </source>
</evidence>
<sequence>MSSTRVGALSPSRAGDFKQCPLLFRFRSVDRLPERPSSAAARGTVVHRALELLFDAPAPERTPERARTLLEPALRELVAERPEVADVLGGPEGESRWLEEAARLVETWFRLEDPRRLEPEGRELYVEHQVAEDLVLRGIVDRVDVAPDGRIRIVDYKTGRAPGEAFEQRALFQMKFYALLLWRTRGRVPTRVQLVYVGGTGQRLPLDVDEHMLAAFERTLLTLWRAIREAAETGDWRPRPSRTCEWCDHRELCPAWGGTPPPLPPDALDRVLRLVPAERAGTDDG</sequence>
<feature type="domain" description="PD-(D/E)XK endonuclease-like" evidence="4">
    <location>
        <begin position="9"/>
        <end position="254"/>
    </location>
</feature>
<keyword evidence="2" id="KW-0347">Helicase</keyword>
<dbReference type="InterPro" id="IPR038726">
    <property type="entry name" value="PDDEXK_AddAB-type"/>
</dbReference>
<name>A0ABW0GKN9_9MICO</name>
<protein>
    <submittedName>
        <fullName evidence="5">RecB family exonuclease</fullName>
    </submittedName>
</protein>
<accession>A0ABW0GKN9</accession>
<organism evidence="5 6">
    <name type="scientific">Aquipuribacter nitratireducens</name>
    <dbReference type="NCBI Taxonomy" id="650104"/>
    <lineage>
        <taxon>Bacteria</taxon>
        <taxon>Bacillati</taxon>
        <taxon>Actinomycetota</taxon>
        <taxon>Actinomycetes</taxon>
        <taxon>Micrococcales</taxon>
        <taxon>Intrasporangiaceae</taxon>
        <taxon>Aquipuribacter</taxon>
    </lineage>
</organism>
<evidence type="ECO:0000256" key="2">
    <source>
        <dbReference type="ARBA" id="ARBA00022806"/>
    </source>
</evidence>
<keyword evidence="1" id="KW-0227">DNA damage</keyword>
<dbReference type="GO" id="GO:0004527">
    <property type="term" value="F:exonuclease activity"/>
    <property type="evidence" value="ECO:0007669"/>
    <property type="project" value="UniProtKB-KW"/>
</dbReference>
<proteinExistence type="predicted"/>
<dbReference type="RefSeq" id="WP_340268894.1">
    <property type="nucleotide sequence ID" value="NZ_JBBEOG010000003.1"/>
</dbReference>
<keyword evidence="2" id="KW-0547">Nucleotide-binding</keyword>
<evidence type="ECO:0000313" key="6">
    <source>
        <dbReference type="Proteomes" id="UP001596122"/>
    </source>
</evidence>
<dbReference type="Proteomes" id="UP001596122">
    <property type="component" value="Unassembled WGS sequence"/>
</dbReference>
<evidence type="ECO:0000256" key="3">
    <source>
        <dbReference type="ARBA" id="ARBA00023204"/>
    </source>
</evidence>
<keyword evidence="3" id="KW-0234">DNA repair</keyword>
<dbReference type="Gene3D" id="3.90.320.10">
    <property type="match status" value="1"/>
</dbReference>
<evidence type="ECO:0000256" key="1">
    <source>
        <dbReference type="ARBA" id="ARBA00022763"/>
    </source>
</evidence>
<keyword evidence="5" id="KW-0269">Exonuclease</keyword>
<keyword evidence="6" id="KW-1185">Reference proteome</keyword>
<keyword evidence="5" id="KW-0378">Hydrolase</keyword>
<keyword evidence="5" id="KW-0540">Nuclease</keyword>
<dbReference type="EMBL" id="JBHSLD010000004">
    <property type="protein sequence ID" value="MFC5379665.1"/>
    <property type="molecule type" value="Genomic_DNA"/>
</dbReference>
<dbReference type="Pfam" id="PF12705">
    <property type="entry name" value="PDDEXK_1"/>
    <property type="match status" value="1"/>
</dbReference>